<evidence type="ECO:0000313" key="2">
    <source>
        <dbReference type="Proteomes" id="UP000193884"/>
    </source>
</evidence>
<dbReference type="EMBL" id="NAFK01000142">
    <property type="protein sequence ID" value="OSJ32487.1"/>
    <property type="molecule type" value="Genomic_DNA"/>
</dbReference>
<comment type="caution">
    <text evidence="1">The sequence shown here is derived from an EMBL/GenBank/DDBJ whole genome shotgun (WGS) entry which is preliminary data.</text>
</comment>
<sequence>MMVTIITTFIAGVNPSRGNVRAAATMNRLSAIQKKNRAPSVKYTPMWKMSNSRQKNDSARVEIAARGDRSWAPSTKTLKISWLLAIASQIVCNAPGHRPSGASPRSSPIRIEVCVGFASSQVHGFSPPACSFEIPDQK</sequence>
<protein>
    <submittedName>
        <fullName evidence="1">Uncharacterized protein</fullName>
    </submittedName>
</protein>
<name>A0ABX3X972_9BRAD</name>
<reference evidence="1 2" key="1">
    <citation type="submission" date="2017-03" db="EMBL/GenBank/DDBJ databases">
        <title>Whole genome sequences of fourteen strains of Bradyrhizobium canariense and one strain of Bradyrhizobium japonicum isolated from Lupinus (Papilionoideae: Genisteae) species in Algeria.</title>
        <authorList>
            <person name="Crovadore J."/>
            <person name="Chekireb D."/>
            <person name="Brachmann A."/>
            <person name="Chablais R."/>
            <person name="Cochard B."/>
            <person name="Lefort F."/>
        </authorList>
    </citation>
    <scope>NUCLEOTIDE SEQUENCE [LARGE SCALE GENOMIC DNA]</scope>
    <source>
        <strain evidence="1 2">UBMAN05</strain>
    </source>
</reference>
<gene>
    <name evidence="1" type="ORF">BST63_07795</name>
</gene>
<dbReference type="Proteomes" id="UP000193884">
    <property type="component" value="Unassembled WGS sequence"/>
</dbReference>
<evidence type="ECO:0000313" key="1">
    <source>
        <dbReference type="EMBL" id="OSJ32487.1"/>
    </source>
</evidence>
<proteinExistence type="predicted"/>
<accession>A0ABX3X972</accession>
<keyword evidence="2" id="KW-1185">Reference proteome</keyword>
<organism evidence="1 2">
    <name type="scientific">Bradyrhizobium canariense</name>
    <dbReference type="NCBI Taxonomy" id="255045"/>
    <lineage>
        <taxon>Bacteria</taxon>
        <taxon>Pseudomonadati</taxon>
        <taxon>Pseudomonadota</taxon>
        <taxon>Alphaproteobacteria</taxon>
        <taxon>Hyphomicrobiales</taxon>
        <taxon>Nitrobacteraceae</taxon>
        <taxon>Bradyrhizobium</taxon>
    </lineage>
</organism>